<sequence>MENNANYALVGALATAIIAALFAFVYWFAGPSSSIPMKAYDVVFTGTVSGIGRGTDVQFNGIKVGQVRNVALDPTDTANVVARIEVNAGTPVKADTRVLMGFQGLTGVGSVQLSGGTDAAGAPAVPEGHTVPTLFAEVSDFQSILDGLSATINGTSTAVSRLNGFLDTNDTKLNATIANVETFSAALASNSDGIEAFMASVSDAGKEIGPLADEITKLSSDTRKLVNAVSPDQVAKAVNDVTEFTDSLSRNSSKIDDFLHRPRPSPMI</sequence>
<proteinExistence type="predicted"/>
<dbReference type="InterPro" id="IPR003399">
    <property type="entry name" value="Mce/MlaD"/>
</dbReference>
<evidence type="ECO:0000313" key="3">
    <source>
        <dbReference type="EMBL" id="WDR05824.1"/>
    </source>
</evidence>
<keyword evidence="1" id="KW-1133">Transmembrane helix</keyword>
<keyword evidence="4" id="KW-1185">Reference proteome</keyword>
<feature type="domain" description="Mce/MlaD" evidence="2">
    <location>
        <begin position="42"/>
        <end position="116"/>
    </location>
</feature>
<gene>
    <name evidence="3" type="ORF">PSQ90_16510</name>
</gene>
<dbReference type="Gene3D" id="1.10.287.950">
    <property type="entry name" value="Methyl-accepting chemotaxis protein"/>
    <property type="match status" value="1"/>
</dbReference>
<keyword evidence="1" id="KW-0812">Transmembrane</keyword>
<protein>
    <submittedName>
        <fullName evidence="3">MlaD family protein</fullName>
    </submittedName>
</protein>
<feature type="transmembrane region" description="Helical" evidence="1">
    <location>
        <begin position="6"/>
        <end position="29"/>
    </location>
</feature>
<dbReference type="Proteomes" id="UP001222118">
    <property type="component" value="Chromosome"/>
</dbReference>
<dbReference type="Pfam" id="PF02470">
    <property type="entry name" value="MlaD"/>
    <property type="match status" value="1"/>
</dbReference>
<name>A0ABY7YX44_9HYPH</name>
<evidence type="ECO:0000256" key="1">
    <source>
        <dbReference type="SAM" id="Phobius"/>
    </source>
</evidence>
<organism evidence="3 4">
    <name type="scientific">Devosia rhodophyticola</name>
    <dbReference type="NCBI Taxonomy" id="3026423"/>
    <lineage>
        <taxon>Bacteria</taxon>
        <taxon>Pseudomonadati</taxon>
        <taxon>Pseudomonadota</taxon>
        <taxon>Alphaproteobacteria</taxon>
        <taxon>Hyphomicrobiales</taxon>
        <taxon>Devosiaceae</taxon>
        <taxon>Devosia</taxon>
    </lineage>
</organism>
<evidence type="ECO:0000259" key="2">
    <source>
        <dbReference type="Pfam" id="PF02470"/>
    </source>
</evidence>
<evidence type="ECO:0000313" key="4">
    <source>
        <dbReference type="Proteomes" id="UP001222118"/>
    </source>
</evidence>
<dbReference type="RefSeq" id="WP_282211342.1">
    <property type="nucleotide sequence ID" value="NZ_CP118247.1"/>
</dbReference>
<reference evidence="3 4" key="1">
    <citation type="submission" date="2023-02" db="EMBL/GenBank/DDBJ databases">
        <title>Devosia chondri sp. nov., isolated from the phycosphere of marine algae.</title>
        <authorList>
            <person name="Kim J.M."/>
            <person name="Lee J.K."/>
            <person name="Choi B.J."/>
            <person name="Bayburt H."/>
            <person name="Jeon C.O."/>
        </authorList>
    </citation>
    <scope>NUCLEOTIDE SEQUENCE [LARGE SCALE GENOMIC DNA]</scope>
    <source>
        <strain evidence="3 4">G2-5</strain>
    </source>
</reference>
<accession>A0ABY7YX44</accession>
<dbReference type="EMBL" id="CP118247">
    <property type="protein sequence ID" value="WDR05824.1"/>
    <property type="molecule type" value="Genomic_DNA"/>
</dbReference>
<keyword evidence="1" id="KW-0472">Membrane</keyword>
<dbReference type="PANTHER" id="PTHR36698">
    <property type="entry name" value="BLL5892 PROTEIN"/>
    <property type="match status" value="1"/>
</dbReference>
<dbReference type="PANTHER" id="PTHR36698:SF2">
    <property type="entry name" value="MCE_MLAD DOMAIN-CONTAINING PROTEIN"/>
    <property type="match status" value="1"/>
</dbReference>